<keyword evidence="6" id="KW-1185">Reference proteome</keyword>
<feature type="signal peptide" evidence="3">
    <location>
        <begin position="1"/>
        <end position="25"/>
    </location>
</feature>
<keyword evidence="2" id="KW-0812">Transmembrane</keyword>
<evidence type="ECO:0000256" key="1">
    <source>
        <dbReference type="SAM" id="MobiDB-lite"/>
    </source>
</evidence>
<feature type="transmembrane region" description="Helical" evidence="2">
    <location>
        <begin position="134"/>
        <end position="157"/>
    </location>
</feature>
<comment type="caution">
    <text evidence="5">The sequence shown here is derived from an EMBL/GenBank/DDBJ whole genome shotgun (WGS) entry which is preliminary data.</text>
</comment>
<reference evidence="5" key="1">
    <citation type="journal article" date="2021" name="Sci. Rep.">
        <title>Diploid genomic architecture of Nitzschia inconspicua, an elite biomass production diatom.</title>
        <authorList>
            <person name="Oliver A."/>
            <person name="Podell S."/>
            <person name="Pinowska A."/>
            <person name="Traller J.C."/>
            <person name="Smith S.R."/>
            <person name="McClure R."/>
            <person name="Beliaev A."/>
            <person name="Bohutskyi P."/>
            <person name="Hill E.A."/>
            <person name="Rabines A."/>
            <person name="Zheng H."/>
            <person name="Allen L.Z."/>
            <person name="Kuo A."/>
            <person name="Grigoriev I.V."/>
            <person name="Allen A.E."/>
            <person name="Hazlebeck D."/>
            <person name="Allen E.E."/>
        </authorList>
    </citation>
    <scope>NUCLEOTIDE SEQUENCE</scope>
    <source>
        <strain evidence="5">Hildebrandi</strain>
    </source>
</reference>
<accession>A0A9K3M5Q3</accession>
<dbReference type="InterPro" id="IPR005325">
    <property type="entry name" value="DUF308_memb"/>
</dbReference>
<feature type="transmembrane region" description="Helical" evidence="2">
    <location>
        <begin position="107"/>
        <end position="127"/>
    </location>
</feature>
<dbReference type="PANTHER" id="PTHR34989">
    <property type="entry name" value="PROTEIN HDED"/>
    <property type="match status" value="1"/>
</dbReference>
<feature type="transmembrane region" description="Helical" evidence="2">
    <location>
        <begin position="219"/>
        <end position="237"/>
    </location>
</feature>
<dbReference type="GO" id="GO:0005886">
    <property type="term" value="C:plasma membrane"/>
    <property type="evidence" value="ECO:0007669"/>
    <property type="project" value="TreeGrafter"/>
</dbReference>
<evidence type="ECO:0000313" key="6">
    <source>
        <dbReference type="Proteomes" id="UP000693970"/>
    </source>
</evidence>
<evidence type="ECO:0000256" key="3">
    <source>
        <dbReference type="SAM" id="SignalP"/>
    </source>
</evidence>
<proteinExistence type="predicted"/>
<evidence type="ECO:0000313" key="4">
    <source>
        <dbReference type="EMBL" id="KAG7373574.1"/>
    </source>
</evidence>
<feature type="region of interest" description="Disordered" evidence="1">
    <location>
        <begin position="50"/>
        <end position="73"/>
    </location>
</feature>
<evidence type="ECO:0000256" key="2">
    <source>
        <dbReference type="SAM" id="Phobius"/>
    </source>
</evidence>
<dbReference type="Pfam" id="PF03729">
    <property type="entry name" value="DUF308"/>
    <property type="match status" value="1"/>
</dbReference>
<dbReference type="EMBL" id="JAGRRH010000002">
    <property type="protein sequence ID" value="KAG7373574.1"/>
    <property type="molecule type" value="Genomic_DNA"/>
</dbReference>
<gene>
    <name evidence="4" type="ORF">IV203_034298</name>
    <name evidence="5" type="ORF">IV203_034305</name>
</gene>
<sequence length="279" mass="28765">MKSASQVMLVLSALVALITTNSVSAFSLTTTAKIRSGPSMQKQQQVKKLHTFPATNRKQQQTSTGRLKSENTPNDFMNELEDKAQKQIPDLLLVDVRATQTQLAKNWGWITTSGVLTLALGSAALIFPILASGLAYEITCLSLGASGIISLVSAVALENGHRAKSTISGTLNFGLAYVLATNPGAGLDIITLSMAAAIGLEGIFETALAAKNKDLKGRGWHFVSGVGSTLAGVWLAATIPVSSACAPGAALGARLTSNGACKIAVGLEGKKIADASASA</sequence>
<dbReference type="Proteomes" id="UP000693970">
    <property type="component" value="Unassembled WGS sequence"/>
</dbReference>
<reference evidence="5" key="2">
    <citation type="submission" date="2021-04" db="EMBL/GenBank/DDBJ databases">
        <authorList>
            <person name="Podell S."/>
        </authorList>
    </citation>
    <scope>NUCLEOTIDE SEQUENCE</scope>
    <source>
        <strain evidence="5">Hildebrandi</strain>
    </source>
</reference>
<feature type="chain" id="PRO_5039844479" evidence="3">
    <location>
        <begin position="26"/>
        <end position="279"/>
    </location>
</feature>
<evidence type="ECO:0000313" key="5">
    <source>
        <dbReference type="EMBL" id="KAG7373581.1"/>
    </source>
</evidence>
<feature type="compositionally biased region" description="Polar residues" evidence="1">
    <location>
        <begin position="53"/>
        <end position="73"/>
    </location>
</feature>
<dbReference type="EMBL" id="JAGRRH010000002">
    <property type="protein sequence ID" value="KAG7373581.1"/>
    <property type="molecule type" value="Genomic_DNA"/>
</dbReference>
<keyword evidence="3" id="KW-0732">Signal</keyword>
<protein>
    <submittedName>
        <fullName evidence="5">Uncharacterized protein</fullName>
    </submittedName>
</protein>
<keyword evidence="2" id="KW-1133">Transmembrane helix</keyword>
<name>A0A9K3M5Q3_9STRA</name>
<dbReference type="PANTHER" id="PTHR34989:SF1">
    <property type="entry name" value="PROTEIN HDED"/>
    <property type="match status" value="1"/>
</dbReference>
<dbReference type="InterPro" id="IPR052712">
    <property type="entry name" value="Acid_resist_chaperone_HdeD"/>
</dbReference>
<keyword evidence="2" id="KW-0472">Membrane</keyword>
<organism evidence="5 6">
    <name type="scientific">Nitzschia inconspicua</name>
    <dbReference type="NCBI Taxonomy" id="303405"/>
    <lineage>
        <taxon>Eukaryota</taxon>
        <taxon>Sar</taxon>
        <taxon>Stramenopiles</taxon>
        <taxon>Ochrophyta</taxon>
        <taxon>Bacillariophyta</taxon>
        <taxon>Bacillariophyceae</taxon>
        <taxon>Bacillariophycidae</taxon>
        <taxon>Bacillariales</taxon>
        <taxon>Bacillariaceae</taxon>
        <taxon>Nitzschia</taxon>
    </lineage>
</organism>
<dbReference type="AlphaFoldDB" id="A0A9K3M5Q3"/>